<dbReference type="InterPro" id="IPR008545">
    <property type="entry name" value="Web"/>
</dbReference>
<dbReference type="OrthoDB" id="649232at2759"/>
<dbReference type="GO" id="GO:0009904">
    <property type="term" value="P:chloroplast accumulation movement"/>
    <property type="evidence" value="ECO:0007669"/>
    <property type="project" value="TreeGrafter"/>
</dbReference>
<evidence type="ECO:0000313" key="4">
    <source>
        <dbReference type="EMBL" id="KAJ1686651.1"/>
    </source>
</evidence>
<keyword evidence="2 3" id="KW-0175">Coiled coil</keyword>
<protein>
    <recommendedName>
        <fullName evidence="6">WEB family protein</fullName>
    </recommendedName>
</protein>
<dbReference type="AlphaFoldDB" id="A0A9Q0HGT3"/>
<organism evidence="4 5">
    <name type="scientific">Rhynchospora breviuscula</name>
    <dbReference type="NCBI Taxonomy" id="2022672"/>
    <lineage>
        <taxon>Eukaryota</taxon>
        <taxon>Viridiplantae</taxon>
        <taxon>Streptophyta</taxon>
        <taxon>Embryophyta</taxon>
        <taxon>Tracheophyta</taxon>
        <taxon>Spermatophyta</taxon>
        <taxon>Magnoliopsida</taxon>
        <taxon>Liliopsida</taxon>
        <taxon>Poales</taxon>
        <taxon>Cyperaceae</taxon>
        <taxon>Cyperoideae</taxon>
        <taxon>Rhynchosporeae</taxon>
        <taxon>Rhynchospora</taxon>
    </lineage>
</organism>
<dbReference type="GO" id="GO:0009903">
    <property type="term" value="P:chloroplast avoidance movement"/>
    <property type="evidence" value="ECO:0007669"/>
    <property type="project" value="TreeGrafter"/>
</dbReference>
<keyword evidence="5" id="KW-1185">Reference proteome</keyword>
<dbReference type="Pfam" id="PF05701">
    <property type="entry name" value="WEMBL"/>
    <property type="match status" value="2"/>
</dbReference>
<evidence type="ECO:0000256" key="3">
    <source>
        <dbReference type="SAM" id="Coils"/>
    </source>
</evidence>
<comment type="caution">
    <text evidence="4">The sequence shown here is derived from an EMBL/GenBank/DDBJ whole genome shotgun (WGS) entry which is preliminary data.</text>
</comment>
<reference evidence="4" key="1">
    <citation type="journal article" date="2022" name="Cell">
        <title>Repeat-based holocentromeres influence genome architecture and karyotype evolution.</title>
        <authorList>
            <person name="Hofstatter P.G."/>
            <person name="Thangavel G."/>
            <person name="Lux T."/>
            <person name="Neumann P."/>
            <person name="Vondrak T."/>
            <person name="Novak P."/>
            <person name="Zhang M."/>
            <person name="Costa L."/>
            <person name="Castellani M."/>
            <person name="Scott A."/>
            <person name="Toegelov H."/>
            <person name="Fuchs J."/>
            <person name="Mata-Sucre Y."/>
            <person name="Dias Y."/>
            <person name="Vanzela A.L.L."/>
            <person name="Huettel B."/>
            <person name="Almeida C.C.S."/>
            <person name="Simkova H."/>
            <person name="Souza G."/>
            <person name="Pedrosa-Harand A."/>
            <person name="Macas J."/>
            <person name="Mayer K.F.X."/>
            <person name="Houben A."/>
            <person name="Marques A."/>
        </authorList>
    </citation>
    <scope>NUCLEOTIDE SEQUENCE</scope>
    <source>
        <strain evidence="4">RhyBre1mFocal</strain>
    </source>
</reference>
<gene>
    <name evidence="4" type="ORF">LUZ63_018041</name>
</gene>
<feature type="coiled-coil region" evidence="3">
    <location>
        <begin position="312"/>
        <end position="353"/>
    </location>
</feature>
<name>A0A9Q0HGT3_9POAL</name>
<accession>A0A9Q0HGT3</accession>
<evidence type="ECO:0000256" key="1">
    <source>
        <dbReference type="ARBA" id="ARBA00005485"/>
    </source>
</evidence>
<dbReference type="GO" id="GO:0005829">
    <property type="term" value="C:cytosol"/>
    <property type="evidence" value="ECO:0007669"/>
    <property type="project" value="TreeGrafter"/>
</dbReference>
<sequence>MAEKAEVDTSSPFVSVKEAVNHFGGGAATSPVVQWRPNAAPFHLRPEESELMKIEEETVKLEMELFVKERETVKVLRELEVTKQRIDLLNLQLEKKTFDKTLPLALRTREEKFPVLLHYKDATTRNLDRQKSPNSTLIELQQAKVNLNRNTAQILKNKIEEERLSMEKTRERVRLKTTKATILEQDLNKLISELEHKKSSKTDIQAQIKQINSEKDKHGEMKEVYKSEISSLIAEIEEAKSRTKTVQVRLLVAQKMKEASNTAEALALSEIKFLTDTLKPDIVTTGVTLSPEDHAVLIHKAQEANVISQKKIVAAMKEVEEANQSKRELLERVEEAMADVETSRKALNNALKREAIATKRKHESEEALRRWRSDHYRNDNHCRKAVHNSTKFKNSVVMPRKDGPGLLDVNGLSLVKSKPVLSFGQILNMKLMGPDERERKVKGKGDAKPKVSLGQILSQSYEAYSPFMIDDGTRQSKVPTKRKKLGLVIFTLLLAKQKTKRKQDFGGSHGSFSKYKSV</sequence>
<evidence type="ECO:0008006" key="6">
    <source>
        <dbReference type="Google" id="ProtNLM"/>
    </source>
</evidence>
<proteinExistence type="inferred from homology"/>
<dbReference type="PANTHER" id="PTHR32054:SF39">
    <property type="entry name" value="OS05G0476100 PROTEIN"/>
    <property type="match status" value="1"/>
</dbReference>
<evidence type="ECO:0000256" key="2">
    <source>
        <dbReference type="ARBA" id="ARBA00023054"/>
    </source>
</evidence>
<comment type="similarity">
    <text evidence="1">Belongs to the WEB family.</text>
</comment>
<dbReference type="Proteomes" id="UP001151287">
    <property type="component" value="Unassembled WGS sequence"/>
</dbReference>
<dbReference type="EMBL" id="JAMQYH010000005">
    <property type="protein sequence ID" value="KAJ1686651.1"/>
    <property type="molecule type" value="Genomic_DNA"/>
</dbReference>
<evidence type="ECO:0000313" key="5">
    <source>
        <dbReference type="Proteomes" id="UP001151287"/>
    </source>
</evidence>
<dbReference type="PANTHER" id="PTHR32054">
    <property type="entry name" value="HEAVY CHAIN, PUTATIVE, EXPRESSED-RELATED-RELATED"/>
    <property type="match status" value="1"/>
</dbReference>